<dbReference type="PRINTS" id="PR01179">
    <property type="entry name" value="ODADCRBXLASE"/>
</dbReference>
<evidence type="ECO:0000313" key="12">
    <source>
        <dbReference type="Proteomes" id="UP001240483"/>
    </source>
</evidence>
<evidence type="ECO:0000256" key="5">
    <source>
        <dbReference type="ARBA" id="ARBA00023239"/>
    </source>
</evidence>
<gene>
    <name evidence="6 11" type="primary">lysA</name>
    <name evidence="11" type="ORF">QP116_01215</name>
</gene>
<keyword evidence="2 6" id="KW-0210">Decarboxylase</keyword>
<keyword evidence="4 6" id="KW-0457">Lysine biosynthesis</keyword>
<evidence type="ECO:0000256" key="2">
    <source>
        <dbReference type="ARBA" id="ARBA00022793"/>
    </source>
</evidence>
<dbReference type="SUPFAM" id="SSF50621">
    <property type="entry name" value="Alanine racemase C-terminal domain-like"/>
    <property type="match status" value="1"/>
</dbReference>
<dbReference type="InterPro" id="IPR022657">
    <property type="entry name" value="De-COase2_CS"/>
</dbReference>
<dbReference type="InterPro" id="IPR022644">
    <property type="entry name" value="De-COase2_N"/>
</dbReference>
<dbReference type="RefSeq" id="WP_285332361.1">
    <property type="nucleotide sequence ID" value="NZ_JASODW010000001.1"/>
</dbReference>
<keyword evidence="3 6" id="KW-0663">Pyridoxal phosphate</keyword>
<evidence type="ECO:0000256" key="3">
    <source>
        <dbReference type="ARBA" id="ARBA00022898"/>
    </source>
</evidence>
<evidence type="ECO:0000256" key="9">
    <source>
        <dbReference type="RuleBase" id="RU003738"/>
    </source>
</evidence>
<evidence type="ECO:0000256" key="8">
    <source>
        <dbReference type="PIRSR" id="PIRSR600183-50"/>
    </source>
</evidence>
<feature type="modified residue" description="N6-(pyridoxal phosphate)lysine" evidence="6 8">
    <location>
        <position position="99"/>
    </location>
</feature>
<dbReference type="PRINTS" id="PR01181">
    <property type="entry name" value="DAPDCRBXLASE"/>
</dbReference>
<dbReference type="Pfam" id="PF02784">
    <property type="entry name" value="Orn_Arg_deC_N"/>
    <property type="match status" value="1"/>
</dbReference>
<organism evidence="11 12">
    <name type="scientific">Pseudoglutamicibacter cumminsii</name>
    <dbReference type="NCBI Taxonomy" id="156979"/>
    <lineage>
        <taxon>Bacteria</taxon>
        <taxon>Bacillati</taxon>
        <taxon>Actinomycetota</taxon>
        <taxon>Actinomycetes</taxon>
        <taxon>Micrococcales</taxon>
        <taxon>Micrococcaceae</taxon>
        <taxon>Pseudoglutamicibacter</taxon>
    </lineage>
</organism>
<dbReference type="InterPro" id="IPR022653">
    <property type="entry name" value="De-COase2_pyr-phos_BS"/>
</dbReference>
<comment type="similarity">
    <text evidence="6">Belongs to the Orn/Lys/Arg decarboxylase class-II family. LysA subfamily.</text>
</comment>
<dbReference type="NCBIfam" id="TIGR01048">
    <property type="entry name" value="lysA"/>
    <property type="match status" value="1"/>
</dbReference>
<feature type="binding site" evidence="6">
    <location>
        <position position="409"/>
    </location>
    <ligand>
        <name>substrate</name>
    </ligand>
</feature>
<dbReference type="Gene3D" id="3.20.20.10">
    <property type="entry name" value="Alanine racemase"/>
    <property type="match status" value="1"/>
</dbReference>
<dbReference type="AlphaFoldDB" id="A0AAP4FE64"/>
<feature type="binding site" evidence="6">
    <location>
        <position position="381"/>
    </location>
    <ligand>
        <name>substrate</name>
    </ligand>
</feature>
<dbReference type="SUPFAM" id="SSF51419">
    <property type="entry name" value="PLP-binding barrel"/>
    <property type="match status" value="1"/>
</dbReference>
<evidence type="ECO:0000256" key="4">
    <source>
        <dbReference type="ARBA" id="ARBA00023154"/>
    </source>
</evidence>
<feature type="binding site" evidence="6">
    <location>
        <position position="438"/>
    </location>
    <ligand>
        <name>pyridoxal 5'-phosphate</name>
        <dbReference type="ChEBI" id="CHEBI:597326"/>
    </ligand>
</feature>
<comment type="catalytic activity">
    <reaction evidence="6 9">
        <text>meso-2,6-diaminopimelate + H(+) = L-lysine + CO2</text>
        <dbReference type="Rhea" id="RHEA:15101"/>
        <dbReference type="ChEBI" id="CHEBI:15378"/>
        <dbReference type="ChEBI" id="CHEBI:16526"/>
        <dbReference type="ChEBI" id="CHEBI:32551"/>
        <dbReference type="ChEBI" id="CHEBI:57791"/>
        <dbReference type="EC" id="4.1.1.20"/>
    </reaction>
</comment>
<comment type="cofactor">
    <cofactor evidence="1 6 8 9">
        <name>pyridoxal 5'-phosphate</name>
        <dbReference type="ChEBI" id="CHEBI:597326"/>
    </cofactor>
</comment>
<feature type="binding site" evidence="6">
    <location>
        <begin position="329"/>
        <end position="332"/>
    </location>
    <ligand>
        <name>pyridoxal 5'-phosphate</name>
        <dbReference type="ChEBI" id="CHEBI:597326"/>
    </ligand>
</feature>
<dbReference type="FunFam" id="3.20.20.10:FF:000003">
    <property type="entry name" value="Diaminopimelate decarboxylase"/>
    <property type="match status" value="1"/>
</dbReference>
<comment type="function">
    <text evidence="6">Specifically catalyzes the decarboxylation of meso-diaminopimelate (meso-DAP) to L-lysine.</text>
</comment>
<evidence type="ECO:0000256" key="7">
    <source>
        <dbReference type="NCBIfam" id="TIGR01048"/>
    </source>
</evidence>
<dbReference type="HAMAP" id="MF_02120">
    <property type="entry name" value="LysA"/>
    <property type="match status" value="1"/>
</dbReference>
<feature type="binding site" evidence="6">
    <location>
        <position position="287"/>
    </location>
    <ligand>
        <name>pyridoxal 5'-phosphate</name>
        <dbReference type="ChEBI" id="CHEBI:597326"/>
    </ligand>
</feature>
<dbReference type="PANTHER" id="PTHR43727:SF2">
    <property type="entry name" value="GROUP IV DECARBOXYLASE"/>
    <property type="match status" value="1"/>
</dbReference>
<dbReference type="GO" id="GO:0030170">
    <property type="term" value="F:pyridoxal phosphate binding"/>
    <property type="evidence" value="ECO:0007669"/>
    <property type="project" value="UniProtKB-UniRule"/>
</dbReference>
<dbReference type="EMBL" id="JASODW010000001">
    <property type="protein sequence ID" value="MDK6274378.1"/>
    <property type="molecule type" value="Genomic_DNA"/>
</dbReference>
<dbReference type="InterPro" id="IPR029066">
    <property type="entry name" value="PLP-binding_barrel"/>
</dbReference>
<sequence>MSTTHASPLAPDWLTVPENFSDLERPNAPRLFPRSARRDPSGQLVLGGVSVETLARTYGTPIYVIDEDELRTRARAFKEAYDAAFSDLCGGADVYYAGKVLLTSDVVRWVTEEGLRIDTASGGEMGLSLAAGADPAHIGLHGNNKSDAELRRAIDAGVGRIIADSLEEIERINQIAGSRGVTAPVMLRLTPGVHASTHEFIATAHEDQKFGLSMTPRPGAELSAAAQAVAQALEAENIELIGLHCHIGSQIFESAGFEEAARRLLGFIAWVKETHGVELGELDLGGGYGIAYTEADSPREPHEIATGIAAVIREETERLGITCPRISIEPGRSIAGPAGLTLYSVGTIKDVTVETEAGESATRRYVSVDGGMSDNARPVLYDADYSAILASRTSHTPGVLSRVVGKHCESGDIVVCDVYLPNDVMRGDILAVPATGAYCFVLSSNYNMLTRPGIVAVKDGKHRLIVRGETVDDLYARDLGLQDLGLQG</sequence>
<dbReference type="InterPro" id="IPR002986">
    <property type="entry name" value="DAP_deCOOHase_LysA"/>
</dbReference>
<reference evidence="11" key="1">
    <citation type="submission" date="2023-05" db="EMBL/GenBank/DDBJ databases">
        <title>Cataloging the Phylogenetic Diversity of Human Bladder Bacteria.</title>
        <authorList>
            <person name="Du J."/>
        </authorList>
    </citation>
    <scope>NUCLEOTIDE SEQUENCE</scope>
    <source>
        <strain evidence="11">UMB9978</strain>
    </source>
</reference>
<dbReference type="InterPro" id="IPR009006">
    <property type="entry name" value="Ala_racemase/Decarboxylase_C"/>
</dbReference>
<dbReference type="PROSITE" id="PS00878">
    <property type="entry name" value="ODR_DC_2_1"/>
    <property type="match status" value="1"/>
</dbReference>
<feature type="binding site" evidence="6">
    <location>
        <position position="438"/>
    </location>
    <ligand>
        <name>substrate</name>
    </ligand>
</feature>
<protein>
    <recommendedName>
        <fullName evidence="6 7">Diaminopimelate decarboxylase</fullName>
        <shortName evidence="6">DAP decarboxylase</shortName>
        <shortName evidence="6">DAPDC</shortName>
        <ecNumber evidence="6 7">4.1.1.20</ecNumber>
    </recommendedName>
</protein>
<feature type="domain" description="Orn/DAP/Arg decarboxylase 2 N-terminal" evidence="10">
    <location>
        <begin position="73"/>
        <end position="335"/>
    </location>
</feature>
<comment type="pathway">
    <text evidence="6 9">Amino-acid biosynthesis; L-lysine biosynthesis via DAP pathway; L-lysine from DL-2,6-diaminopimelate: step 1/1.</text>
</comment>
<dbReference type="Proteomes" id="UP001240483">
    <property type="component" value="Unassembled WGS sequence"/>
</dbReference>
<dbReference type="PANTHER" id="PTHR43727">
    <property type="entry name" value="DIAMINOPIMELATE DECARBOXYLASE"/>
    <property type="match status" value="1"/>
</dbReference>
<evidence type="ECO:0000259" key="10">
    <source>
        <dbReference type="Pfam" id="PF02784"/>
    </source>
</evidence>
<dbReference type="PROSITE" id="PS00879">
    <property type="entry name" value="ODR_DC_2_2"/>
    <property type="match status" value="1"/>
</dbReference>
<keyword evidence="5 6" id="KW-0456">Lyase</keyword>
<evidence type="ECO:0000256" key="1">
    <source>
        <dbReference type="ARBA" id="ARBA00001933"/>
    </source>
</evidence>
<feature type="active site" description="Proton donor" evidence="8">
    <location>
        <position position="408"/>
    </location>
</feature>
<evidence type="ECO:0000256" key="6">
    <source>
        <dbReference type="HAMAP-Rule" id="MF_02120"/>
    </source>
</evidence>
<comment type="caution">
    <text evidence="11">The sequence shown here is derived from an EMBL/GenBank/DDBJ whole genome shotgun (WGS) entry which is preliminary data.</text>
</comment>
<feature type="binding site" evidence="6">
    <location>
        <position position="332"/>
    </location>
    <ligand>
        <name>substrate</name>
    </ligand>
</feature>
<dbReference type="GO" id="GO:0008836">
    <property type="term" value="F:diaminopimelate decarboxylase activity"/>
    <property type="evidence" value="ECO:0007669"/>
    <property type="project" value="UniProtKB-UniRule"/>
</dbReference>
<dbReference type="GO" id="GO:0009089">
    <property type="term" value="P:lysine biosynthetic process via diaminopimelate"/>
    <property type="evidence" value="ECO:0007669"/>
    <property type="project" value="UniProtKB-UniRule"/>
</dbReference>
<accession>A0AAP4FE64</accession>
<dbReference type="CDD" id="cd06828">
    <property type="entry name" value="PLPDE_III_DapDC"/>
    <property type="match status" value="1"/>
</dbReference>
<keyword evidence="6" id="KW-0028">Amino-acid biosynthesis</keyword>
<dbReference type="InterPro" id="IPR000183">
    <property type="entry name" value="Orn/DAP/Arg_de-COase"/>
</dbReference>
<proteinExistence type="inferred from homology"/>
<feature type="binding site" evidence="6">
    <location>
        <position position="377"/>
    </location>
    <ligand>
        <name>substrate</name>
    </ligand>
</feature>
<comment type="subunit">
    <text evidence="6">Homodimer.</text>
</comment>
<name>A0AAP4FE64_9MICC</name>
<evidence type="ECO:0000313" key="11">
    <source>
        <dbReference type="EMBL" id="MDK6274378.1"/>
    </source>
</evidence>
<dbReference type="EC" id="4.1.1.20" evidence="6 7"/>
<dbReference type="Gene3D" id="2.40.37.10">
    <property type="entry name" value="Lyase, Ornithine Decarboxylase, Chain A, domain 1"/>
    <property type="match status" value="1"/>
</dbReference>